<dbReference type="InterPro" id="IPR014327">
    <property type="entry name" value="RNA_pol_sigma70_bacteroid"/>
</dbReference>
<dbReference type="NCBIfam" id="TIGR02937">
    <property type="entry name" value="sigma70-ECF"/>
    <property type="match status" value="1"/>
</dbReference>
<dbReference type="PANTHER" id="PTHR43133:SF46">
    <property type="entry name" value="RNA POLYMERASE SIGMA-70 FACTOR ECF SUBFAMILY"/>
    <property type="match status" value="1"/>
</dbReference>
<organism evidence="7 8">
    <name type="scientific">Fulvivirga lutea</name>
    <dbReference type="NCBI Taxonomy" id="2810512"/>
    <lineage>
        <taxon>Bacteria</taxon>
        <taxon>Pseudomonadati</taxon>
        <taxon>Bacteroidota</taxon>
        <taxon>Cytophagia</taxon>
        <taxon>Cytophagales</taxon>
        <taxon>Fulvivirgaceae</taxon>
        <taxon>Fulvivirga</taxon>
    </lineage>
</organism>
<keyword evidence="8" id="KW-1185">Reference proteome</keyword>
<gene>
    <name evidence="7" type="ORF">JR347_02970</name>
</gene>
<evidence type="ECO:0000313" key="7">
    <source>
        <dbReference type="EMBL" id="QSE98059.1"/>
    </source>
</evidence>
<keyword evidence="4" id="KW-0804">Transcription</keyword>
<dbReference type="InterPro" id="IPR036388">
    <property type="entry name" value="WH-like_DNA-bd_sf"/>
</dbReference>
<evidence type="ECO:0000256" key="1">
    <source>
        <dbReference type="ARBA" id="ARBA00010641"/>
    </source>
</evidence>
<dbReference type="NCBIfam" id="TIGR02985">
    <property type="entry name" value="Sig70_bacteroi1"/>
    <property type="match status" value="1"/>
</dbReference>
<sequence length="174" mass="20446">MNKQELPLFETLFKEHFGGLTAFAVKYVQDVDEAKEVVHDAFIKLWEKHKGLEPDTNYKSYLYTSVRNRCLNKIRDRKKVVPISEANEELTADSTSTIETKELEREISYALNTLPNKCRKVFELSRVEELKYSEIAERMDISVKTVEAQMSKALRLMREHLADFLMLLFFIFLE</sequence>
<keyword evidence="2" id="KW-0805">Transcription regulation</keyword>
<dbReference type="EMBL" id="CP070608">
    <property type="protein sequence ID" value="QSE98059.1"/>
    <property type="molecule type" value="Genomic_DNA"/>
</dbReference>
<dbReference type="GO" id="GO:0016987">
    <property type="term" value="F:sigma factor activity"/>
    <property type="evidence" value="ECO:0007669"/>
    <property type="project" value="UniProtKB-KW"/>
</dbReference>
<dbReference type="KEGG" id="fuv:JR347_02970"/>
<feature type="domain" description="RNA polymerase sigma factor 70 region 4 type 2" evidence="6">
    <location>
        <begin position="105"/>
        <end position="156"/>
    </location>
</feature>
<dbReference type="SUPFAM" id="SSF88659">
    <property type="entry name" value="Sigma3 and sigma4 domains of RNA polymerase sigma factors"/>
    <property type="match status" value="1"/>
</dbReference>
<dbReference type="AlphaFoldDB" id="A0A974WHM4"/>
<evidence type="ECO:0000259" key="6">
    <source>
        <dbReference type="Pfam" id="PF08281"/>
    </source>
</evidence>
<dbReference type="InterPro" id="IPR014284">
    <property type="entry name" value="RNA_pol_sigma-70_dom"/>
</dbReference>
<accession>A0A974WHM4</accession>
<dbReference type="Gene3D" id="1.10.1740.10">
    <property type="match status" value="1"/>
</dbReference>
<evidence type="ECO:0000256" key="3">
    <source>
        <dbReference type="ARBA" id="ARBA00023082"/>
    </source>
</evidence>
<dbReference type="GO" id="GO:0006352">
    <property type="term" value="P:DNA-templated transcription initiation"/>
    <property type="evidence" value="ECO:0007669"/>
    <property type="project" value="InterPro"/>
</dbReference>
<dbReference type="SUPFAM" id="SSF88946">
    <property type="entry name" value="Sigma2 domain of RNA polymerase sigma factors"/>
    <property type="match status" value="1"/>
</dbReference>
<protein>
    <submittedName>
        <fullName evidence="7">RNA polymerase sigma-70 factor</fullName>
    </submittedName>
</protein>
<evidence type="ECO:0000259" key="5">
    <source>
        <dbReference type="Pfam" id="PF04542"/>
    </source>
</evidence>
<evidence type="ECO:0000313" key="8">
    <source>
        <dbReference type="Proteomes" id="UP000662783"/>
    </source>
</evidence>
<dbReference type="InterPro" id="IPR013325">
    <property type="entry name" value="RNA_pol_sigma_r2"/>
</dbReference>
<dbReference type="Gene3D" id="1.10.10.10">
    <property type="entry name" value="Winged helix-like DNA-binding domain superfamily/Winged helix DNA-binding domain"/>
    <property type="match status" value="1"/>
</dbReference>
<reference evidence="7" key="1">
    <citation type="submission" date="2021-02" db="EMBL/GenBank/DDBJ databases">
        <title>Fulvivirga sp. S481 isolated from sea water.</title>
        <authorList>
            <person name="Bae S.S."/>
            <person name="Baek K."/>
        </authorList>
    </citation>
    <scope>NUCLEOTIDE SEQUENCE</scope>
    <source>
        <strain evidence="7">S481</strain>
    </source>
</reference>
<evidence type="ECO:0000256" key="2">
    <source>
        <dbReference type="ARBA" id="ARBA00023015"/>
    </source>
</evidence>
<dbReference type="InterPro" id="IPR013249">
    <property type="entry name" value="RNA_pol_sigma70_r4_t2"/>
</dbReference>
<keyword evidence="3" id="KW-0731">Sigma factor</keyword>
<feature type="domain" description="RNA polymerase sigma-70 region 2" evidence="5">
    <location>
        <begin position="12"/>
        <end position="79"/>
    </location>
</feature>
<proteinExistence type="inferred from homology"/>
<dbReference type="InterPro" id="IPR039425">
    <property type="entry name" value="RNA_pol_sigma-70-like"/>
</dbReference>
<dbReference type="GO" id="GO:0003677">
    <property type="term" value="F:DNA binding"/>
    <property type="evidence" value="ECO:0007669"/>
    <property type="project" value="InterPro"/>
</dbReference>
<dbReference type="InterPro" id="IPR007627">
    <property type="entry name" value="RNA_pol_sigma70_r2"/>
</dbReference>
<dbReference type="Proteomes" id="UP000662783">
    <property type="component" value="Chromosome"/>
</dbReference>
<evidence type="ECO:0000256" key="4">
    <source>
        <dbReference type="ARBA" id="ARBA00023163"/>
    </source>
</evidence>
<dbReference type="RefSeq" id="WP_205722567.1">
    <property type="nucleotide sequence ID" value="NZ_CP070608.1"/>
</dbReference>
<name>A0A974WHM4_9BACT</name>
<dbReference type="CDD" id="cd06171">
    <property type="entry name" value="Sigma70_r4"/>
    <property type="match status" value="1"/>
</dbReference>
<dbReference type="Pfam" id="PF04542">
    <property type="entry name" value="Sigma70_r2"/>
    <property type="match status" value="1"/>
</dbReference>
<dbReference type="Pfam" id="PF08281">
    <property type="entry name" value="Sigma70_r4_2"/>
    <property type="match status" value="1"/>
</dbReference>
<dbReference type="PANTHER" id="PTHR43133">
    <property type="entry name" value="RNA POLYMERASE ECF-TYPE SIGMA FACTO"/>
    <property type="match status" value="1"/>
</dbReference>
<comment type="similarity">
    <text evidence="1">Belongs to the sigma-70 factor family. ECF subfamily.</text>
</comment>
<dbReference type="InterPro" id="IPR013324">
    <property type="entry name" value="RNA_pol_sigma_r3/r4-like"/>
</dbReference>